<dbReference type="AlphaFoldDB" id="A0A494X301"/>
<organism evidence="1 2">
    <name type="scientific">Pararobbsia silviterrae</name>
    <dbReference type="NCBI Taxonomy" id="1792498"/>
    <lineage>
        <taxon>Bacteria</taxon>
        <taxon>Pseudomonadati</taxon>
        <taxon>Pseudomonadota</taxon>
        <taxon>Betaproteobacteria</taxon>
        <taxon>Burkholderiales</taxon>
        <taxon>Burkholderiaceae</taxon>
        <taxon>Pararobbsia</taxon>
    </lineage>
</organism>
<keyword evidence="2" id="KW-1185">Reference proteome</keyword>
<evidence type="ECO:0000313" key="2">
    <source>
        <dbReference type="Proteomes" id="UP000270342"/>
    </source>
</evidence>
<accession>A0A494X301</accession>
<gene>
    <name evidence="1" type="ORF">D7S86_27295</name>
</gene>
<sequence>MMNLNSQLEPEQMDEVLDTILKRVPLEQFRMADIVDSAERYGFARHDGTANRIVDRLIFRERRSGRLQMVAGLWIRQH</sequence>
<dbReference type="EMBL" id="RBZU01000019">
    <property type="protein sequence ID" value="RKP44730.1"/>
    <property type="molecule type" value="Genomic_DNA"/>
</dbReference>
<dbReference type="RefSeq" id="WP_121091277.1">
    <property type="nucleotide sequence ID" value="NZ_RBZU01000019.1"/>
</dbReference>
<protein>
    <submittedName>
        <fullName evidence="1">Uncharacterized protein</fullName>
    </submittedName>
</protein>
<dbReference type="Proteomes" id="UP000270342">
    <property type="component" value="Unassembled WGS sequence"/>
</dbReference>
<reference evidence="1 2" key="1">
    <citation type="submission" date="2018-10" db="EMBL/GenBank/DDBJ databases">
        <title>Robbsia sp. DHC34, isolated from soil.</title>
        <authorList>
            <person name="Gao Z.-H."/>
            <person name="Qiu L.-H."/>
        </authorList>
    </citation>
    <scope>NUCLEOTIDE SEQUENCE [LARGE SCALE GENOMIC DNA]</scope>
    <source>
        <strain evidence="1 2">DHC34</strain>
    </source>
</reference>
<name>A0A494X301_9BURK</name>
<comment type="caution">
    <text evidence="1">The sequence shown here is derived from an EMBL/GenBank/DDBJ whole genome shotgun (WGS) entry which is preliminary data.</text>
</comment>
<proteinExistence type="predicted"/>
<evidence type="ECO:0000313" key="1">
    <source>
        <dbReference type="EMBL" id="RKP44730.1"/>
    </source>
</evidence>